<accession>A0A382EA42</accession>
<reference evidence="1" key="1">
    <citation type="submission" date="2018-05" db="EMBL/GenBank/DDBJ databases">
        <authorList>
            <person name="Lanie J.A."/>
            <person name="Ng W.-L."/>
            <person name="Kazmierczak K.M."/>
            <person name="Andrzejewski T.M."/>
            <person name="Davidsen T.M."/>
            <person name="Wayne K.J."/>
            <person name="Tettelin H."/>
            <person name="Glass J.I."/>
            <person name="Rusch D."/>
            <person name="Podicherti R."/>
            <person name="Tsui H.-C.T."/>
            <person name="Winkler M.E."/>
        </authorList>
    </citation>
    <scope>NUCLEOTIDE SEQUENCE</scope>
</reference>
<evidence type="ECO:0008006" key="2">
    <source>
        <dbReference type="Google" id="ProtNLM"/>
    </source>
</evidence>
<dbReference type="EMBL" id="UINC01043474">
    <property type="protein sequence ID" value="SVB47558.1"/>
    <property type="molecule type" value="Genomic_DNA"/>
</dbReference>
<organism evidence="1">
    <name type="scientific">marine metagenome</name>
    <dbReference type="NCBI Taxonomy" id="408172"/>
    <lineage>
        <taxon>unclassified sequences</taxon>
        <taxon>metagenomes</taxon>
        <taxon>ecological metagenomes</taxon>
    </lineage>
</organism>
<protein>
    <recommendedName>
        <fullName evidence="2">Cytochrome c domain-containing protein</fullName>
    </recommendedName>
</protein>
<evidence type="ECO:0000313" key="1">
    <source>
        <dbReference type="EMBL" id="SVB47558.1"/>
    </source>
</evidence>
<gene>
    <name evidence="1" type="ORF">METZ01_LOCUS200412</name>
</gene>
<dbReference type="AlphaFoldDB" id="A0A382EA42"/>
<name>A0A382EA42_9ZZZZ</name>
<proteinExistence type="predicted"/>
<sequence length="26" mass="3099">MVQFVPLTLTEDEAWRVILYVRSFGK</sequence>